<sequence length="175" mass="21268">MDEISLKNIRVDEEFDAMVKEYCQKRIHMTNKFTSFANTLNFEENGDGYTYSYSYKVSDNTNTEVIREDSNLEPDDFFQMKKDKMFKELYSINDLEQIYWFGKCIEMGYEQWLLVRLCEYLKSRGTMAVKVHNNSYEVFDNDVYNYYLYQRERYLIFHEEMEVLRNEWNQDKGGA</sequence>
<protein>
    <submittedName>
        <fullName evidence="1">Uncharacterized protein</fullName>
    </submittedName>
</protein>
<name>A0A1I0AA81_9EURY</name>
<keyword evidence="2" id="KW-1185">Reference proteome</keyword>
<dbReference type="Proteomes" id="UP000243338">
    <property type="component" value="Unassembled WGS sequence"/>
</dbReference>
<dbReference type="AlphaFoldDB" id="A0A1I0AA81"/>
<reference evidence="2" key="1">
    <citation type="submission" date="2016-10" db="EMBL/GenBank/DDBJ databases">
        <authorList>
            <person name="Varghese N."/>
            <person name="Submissions S."/>
        </authorList>
    </citation>
    <scope>NUCLEOTIDE SEQUENCE [LARGE SCALE GENOMIC DNA]</scope>
    <source>
        <strain evidence="2">SLH 33</strain>
    </source>
</reference>
<evidence type="ECO:0000313" key="1">
    <source>
        <dbReference type="EMBL" id="SES91046.1"/>
    </source>
</evidence>
<dbReference type="RefSeq" id="WP_091690013.1">
    <property type="nucleotide sequence ID" value="NZ_FOHQ01000004.1"/>
</dbReference>
<proteinExistence type="predicted"/>
<evidence type="ECO:0000313" key="2">
    <source>
        <dbReference type="Proteomes" id="UP000243338"/>
    </source>
</evidence>
<dbReference type="EMBL" id="FOHQ01000004">
    <property type="protein sequence ID" value="SES91046.1"/>
    <property type="molecule type" value="Genomic_DNA"/>
</dbReference>
<gene>
    <name evidence="1" type="ORF">SAMN04488587_1522</name>
</gene>
<organism evidence="1 2">
    <name type="scientific">Methanococcoides vulcani</name>
    <dbReference type="NCBI Taxonomy" id="1353158"/>
    <lineage>
        <taxon>Archaea</taxon>
        <taxon>Methanobacteriati</taxon>
        <taxon>Methanobacteriota</taxon>
        <taxon>Stenosarchaea group</taxon>
        <taxon>Methanomicrobia</taxon>
        <taxon>Methanosarcinales</taxon>
        <taxon>Methanosarcinaceae</taxon>
        <taxon>Methanococcoides</taxon>
    </lineage>
</organism>
<accession>A0A1I0AA81</accession>